<evidence type="ECO:0000313" key="2">
    <source>
        <dbReference type="EMBL" id="KAA9340117.1"/>
    </source>
</evidence>
<gene>
    <name evidence="2" type="ORF">F0P94_07150</name>
</gene>
<dbReference type="AlphaFoldDB" id="A0A5N1J232"/>
<feature type="compositionally biased region" description="Pro residues" evidence="1">
    <location>
        <begin position="1"/>
        <end position="10"/>
    </location>
</feature>
<comment type="caution">
    <text evidence="2">The sequence shown here is derived from an EMBL/GenBank/DDBJ whole genome shotgun (WGS) entry which is preliminary data.</text>
</comment>
<dbReference type="EMBL" id="VTWT01000003">
    <property type="protein sequence ID" value="KAA9340117.1"/>
    <property type="molecule type" value="Genomic_DNA"/>
</dbReference>
<dbReference type="InterPro" id="IPR049675">
    <property type="entry name" value="QatB"/>
</dbReference>
<dbReference type="Proteomes" id="UP000326570">
    <property type="component" value="Unassembled WGS sequence"/>
</dbReference>
<reference evidence="2 3" key="1">
    <citation type="submission" date="2019-09" db="EMBL/GenBank/DDBJ databases">
        <title>Genome sequence of Adhaeribacter sp. M2.</title>
        <authorList>
            <person name="Srinivasan S."/>
        </authorList>
    </citation>
    <scope>NUCLEOTIDE SEQUENCE [LARGE SCALE GENOMIC DNA]</scope>
    <source>
        <strain evidence="2 3">M2</strain>
    </source>
</reference>
<dbReference type="NCBIfam" id="NF041924">
    <property type="entry name" value="QatB"/>
    <property type="match status" value="1"/>
</dbReference>
<keyword evidence="3" id="KW-1185">Reference proteome</keyword>
<feature type="compositionally biased region" description="Polar residues" evidence="1">
    <location>
        <begin position="16"/>
        <end position="27"/>
    </location>
</feature>
<organism evidence="2 3">
    <name type="scientific">Adhaeribacter soli</name>
    <dbReference type="NCBI Taxonomy" id="2607655"/>
    <lineage>
        <taxon>Bacteria</taxon>
        <taxon>Pseudomonadati</taxon>
        <taxon>Bacteroidota</taxon>
        <taxon>Cytophagia</taxon>
        <taxon>Cytophagales</taxon>
        <taxon>Hymenobacteraceae</taxon>
        <taxon>Adhaeribacter</taxon>
    </lineage>
</organism>
<evidence type="ECO:0000313" key="3">
    <source>
        <dbReference type="Proteomes" id="UP000326570"/>
    </source>
</evidence>
<name>A0A5N1J232_9BACT</name>
<proteinExistence type="predicted"/>
<feature type="region of interest" description="Disordered" evidence="1">
    <location>
        <begin position="1"/>
        <end position="58"/>
    </location>
</feature>
<accession>A0A5N1J232</accession>
<evidence type="ECO:0000256" key="1">
    <source>
        <dbReference type="SAM" id="MobiDB-lite"/>
    </source>
</evidence>
<sequence>MLPPWAPPVQPEEEPTSPNEPASTPNPSDEMEQAPTTMPISPSINPQNPEETGNWGGAKGYMAKTASGSSGYTISKGAKAYVKAMGGARKASRAARVGKTSTARLGNFLRSISENGFEETLRRYGLADLIGQPAAKVFASIADLIAPSGATNEDANTRAAVLDALENLYVQFELENDDLTKLEALGEQDIRIAILDCCKAYIYEKWLQQLGLAIERKAITANEALAKEQEAKNFIKEAVNYDFENKSLLNMDFSRGEGKLLINNIFTEAYLILEQ</sequence>
<feature type="compositionally biased region" description="Polar residues" evidence="1">
    <location>
        <begin position="34"/>
        <end position="51"/>
    </location>
</feature>
<protein>
    <submittedName>
        <fullName evidence="2">Uncharacterized protein</fullName>
    </submittedName>
</protein>